<sequence length="35" mass="3994">MVLYSNAIGKIYALYEDLGLVNLEEFLLLKVCFTP</sequence>
<dbReference type="EMBL" id="UGWV01000002">
    <property type="protein sequence ID" value="SUF93981.1"/>
    <property type="molecule type" value="Genomic_DNA"/>
</dbReference>
<dbReference type="AlphaFoldDB" id="A0A7D8ELE3"/>
<name>A0A7D8ELE3_SALER</name>
<gene>
    <name evidence="1" type="ORF">NCTC6385_00844</name>
</gene>
<accession>A0A7D8ELE3</accession>
<dbReference type="Proteomes" id="UP000254463">
    <property type="component" value="Unassembled WGS sequence"/>
</dbReference>
<protein>
    <submittedName>
        <fullName evidence="1">Uncharacterized protein</fullName>
    </submittedName>
</protein>
<evidence type="ECO:0000313" key="1">
    <source>
        <dbReference type="EMBL" id="SUF93981.1"/>
    </source>
</evidence>
<organism evidence="1 2">
    <name type="scientific">Salmonella enterica</name>
    <name type="common">Salmonella choleraesuis</name>
    <dbReference type="NCBI Taxonomy" id="28901"/>
    <lineage>
        <taxon>Bacteria</taxon>
        <taxon>Pseudomonadati</taxon>
        <taxon>Pseudomonadota</taxon>
        <taxon>Gammaproteobacteria</taxon>
        <taxon>Enterobacterales</taxon>
        <taxon>Enterobacteriaceae</taxon>
        <taxon>Salmonella</taxon>
    </lineage>
</organism>
<evidence type="ECO:0000313" key="2">
    <source>
        <dbReference type="Proteomes" id="UP000254463"/>
    </source>
</evidence>
<reference evidence="1 2" key="1">
    <citation type="submission" date="2018-06" db="EMBL/GenBank/DDBJ databases">
        <authorList>
            <consortium name="Pathogen Informatics"/>
            <person name="Doyle S."/>
        </authorList>
    </citation>
    <scope>NUCLEOTIDE SEQUENCE [LARGE SCALE GENOMIC DNA]</scope>
    <source>
        <strain evidence="1 2">NCTC6385</strain>
    </source>
</reference>
<proteinExistence type="predicted"/>